<proteinExistence type="predicted"/>
<name>X1FLZ1_9ZZZZ</name>
<accession>X1FLZ1</accession>
<reference evidence="1" key="1">
    <citation type="journal article" date="2014" name="Front. Microbiol.">
        <title>High frequency of phylogenetically diverse reductive dehalogenase-homologous genes in deep subseafloor sedimentary metagenomes.</title>
        <authorList>
            <person name="Kawai M."/>
            <person name="Futagami T."/>
            <person name="Toyoda A."/>
            <person name="Takaki Y."/>
            <person name="Nishi S."/>
            <person name="Hori S."/>
            <person name="Arai W."/>
            <person name="Tsubouchi T."/>
            <person name="Morono Y."/>
            <person name="Uchiyama I."/>
            <person name="Ito T."/>
            <person name="Fujiyama A."/>
            <person name="Inagaki F."/>
            <person name="Takami H."/>
        </authorList>
    </citation>
    <scope>NUCLEOTIDE SEQUENCE</scope>
    <source>
        <strain evidence="1">Expedition CK06-06</strain>
    </source>
</reference>
<protein>
    <submittedName>
        <fullName evidence="1">Uncharacterized protein</fullName>
    </submittedName>
</protein>
<comment type="caution">
    <text evidence="1">The sequence shown here is derived from an EMBL/GenBank/DDBJ whole genome shotgun (WGS) entry which is preliminary data.</text>
</comment>
<feature type="non-terminal residue" evidence="1">
    <location>
        <position position="1"/>
    </location>
</feature>
<dbReference type="EMBL" id="BARU01007860">
    <property type="protein sequence ID" value="GAH33515.1"/>
    <property type="molecule type" value="Genomic_DNA"/>
</dbReference>
<sequence length="229" mass="27416">EYFASGYDRYFFSLKSKYSLPGWAAYDGKILKRERLKNSDDLDSYKGVLEENLLFFIPKIRVPKVFRKLIRFLSIARKTFPIEYHKSTNYIFKRKYELRETKPFRRGISIIISDPSLFVYPEHKENIVELIRKDYKRITRYAIRKSKKELNFIPSRFLKTKYIRVTIYDTDLRKRQLRGSGLIDSLVCSITVNKSRKIRNIDFIGGKLEEKGKYRIVWNGKWTGIKHVC</sequence>
<gene>
    <name evidence="1" type="ORF">S03H2_15453</name>
</gene>
<evidence type="ECO:0000313" key="1">
    <source>
        <dbReference type="EMBL" id="GAH33515.1"/>
    </source>
</evidence>
<dbReference type="AlphaFoldDB" id="X1FLZ1"/>
<organism evidence="1">
    <name type="scientific">marine sediment metagenome</name>
    <dbReference type="NCBI Taxonomy" id="412755"/>
    <lineage>
        <taxon>unclassified sequences</taxon>
        <taxon>metagenomes</taxon>
        <taxon>ecological metagenomes</taxon>
    </lineage>
</organism>